<reference evidence="3" key="1">
    <citation type="submission" date="2021-01" db="EMBL/GenBank/DDBJ databases">
        <title>Chromosome-level genome assembly of a human fungal pathogen reveals clustering of transcriptionally co-regulated genes.</title>
        <authorList>
            <person name="Voorhies M."/>
            <person name="Cohen S."/>
            <person name="Shea T.P."/>
            <person name="Petrus S."/>
            <person name="Munoz J.F."/>
            <person name="Poplawski S."/>
            <person name="Goldman W.E."/>
            <person name="Michael T."/>
            <person name="Cuomo C.A."/>
            <person name="Sil A."/>
            <person name="Beyhan S."/>
        </authorList>
    </citation>
    <scope>NUCLEOTIDE SEQUENCE</scope>
    <source>
        <strain evidence="3">H88</strain>
    </source>
</reference>
<dbReference type="Proteomes" id="UP000663419">
    <property type="component" value="Chromosome 1"/>
</dbReference>
<evidence type="ECO:0000313" key="4">
    <source>
        <dbReference type="Proteomes" id="UP000663419"/>
    </source>
</evidence>
<dbReference type="AlphaFoldDB" id="A0A8A1L5Q6"/>
<protein>
    <recommendedName>
        <fullName evidence="2">HNH nuclease domain-containing protein</fullName>
    </recommendedName>
</protein>
<evidence type="ECO:0000313" key="3">
    <source>
        <dbReference type="EMBL" id="QSS48721.1"/>
    </source>
</evidence>
<gene>
    <name evidence="3" type="ORF">I7I53_08812</name>
</gene>
<organism evidence="3 4">
    <name type="scientific">Ajellomyces capsulatus (strain H88)</name>
    <name type="common">Darling's disease fungus</name>
    <name type="synonym">Histoplasma capsulatum</name>
    <dbReference type="NCBI Taxonomy" id="544711"/>
    <lineage>
        <taxon>Eukaryota</taxon>
        <taxon>Fungi</taxon>
        <taxon>Dikarya</taxon>
        <taxon>Ascomycota</taxon>
        <taxon>Pezizomycotina</taxon>
        <taxon>Eurotiomycetes</taxon>
        <taxon>Eurotiomycetidae</taxon>
        <taxon>Onygenales</taxon>
        <taxon>Ajellomycetaceae</taxon>
        <taxon>Histoplasma</taxon>
    </lineage>
</organism>
<accession>A0A8A1L5Q6</accession>
<dbReference type="EMBL" id="CP069102">
    <property type="protein sequence ID" value="QSS48721.1"/>
    <property type="molecule type" value="Genomic_DNA"/>
</dbReference>
<sequence>MLIPRFLSRSQIRLKCSSSLTTFDRTLYMMSQHRRHKPSLEGFIFPLMPAPLAPEESREARTLFNTMINYMPDRTVKNRYKPAALINATFEHVKSADEFLDYFFTYIYGSITAEEEHGTGSVHQTFTYFRDFSLWNSKRKGKAVVAMDKFAEYMIDNFFMPLRASSVKTPQPTPTSLSSKQSTPIGTRSRVSKLRQECLFRDHHRCVVSRKFDRAEVKKRLDTNEDSTDDDGKPLKDLNNDEFEYLEVAHIIPHSLTSISPENSQLSESKQAAHHILKIFDPDVIYLIEGQNIDSPKNALTLMQKYHRLFGEFEIYFEPTENKHEYKLNTTEERPFLRDPLFPVVRQLYLSPEHTIDPPSPQLLAVHSAVARILKLSGAGEYIENILREMEDPCVEADGSTNLERLLNWGLQGWLSLIRSGIVAH</sequence>
<dbReference type="Pfam" id="PF13391">
    <property type="entry name" value="HNH_2"/>
    <property type="match status" value="1"/>
</dbReference>
<feature type="domain" description="HNH nuclease" evidence="2">
    <location>
        <begin position="240"/>
        <end position="318"/>
    </location>
</feature>
<evidence type="ECO:0000259" key="2">
    <source>
        <dbReference type="Pfam" id="PF13391"/>
    </source>
</evidence>
<dbReference type="InterPro" id="IPR003615">
    <property type="entry name" value="HNH_nuc"/>
</dbReference>
<name>A0A8A1L5Q6_AJEC8</name>
<proteinExistence type="predicted"/>
<feature type="region of interest" description="Disordered" evidence="1">
    <location>
        <begin position="167"/>
        <end position="186"/>
    </location>
</feature>
<dbReference type="VEuPathDB" id="FungiDB:I7I53_08812"/>
<evidence type="ECO:0000256" key="1">
    <source>
        <dbReference type="SAM" id="MobiDB-lite"/>
    </source>
</evidence>